<comment type="similarity">
    <text evidence="1">Belongs to the glycosyltransferase 90 family.</text>
</comment>
<evidence type="ECO:0000313" key="5">
    <source>
        <dbReference type="Proteomes" id="UP001642484"/>
    </source>
</evidence>
<organism evidence="4 5">
    <name type="scientific">Durusdinium trenchii</name>
    <dbReference type="NCBI Taxonomy" id="1381693"/>
    <lineage>
        <taxon>Eukaryota</taxon>
        <taxon>Sar</taxon>
        <taxon>Alveolata</taxon>
        <taxon>Dinophyceae</taxon>
        <taxon>Suessiales</taxon>
        <taxon>Symbiodiniaceae</taxon>
        <taxon>Durusdinium</taxon>
    </lineage>
</organism>
<dbReference type="PANTHER" id="PTHR12203">
    <property type="entry name" value="KDEL LYS-ASP-GLU-LEU CONTAINING - RELATED"/>
    <property type="match status" value="1"/>
</dbReference>
<feature type="domain" description="Glycosyl transferase CAP10" evidence="3">
    <location>
        <begin position="226"/>
        <end position="509"/>
    </location>
</feature>
<protein>
    <recommendedName>
        <fullName evidence="3">Glycosyl transferase CAP10 domain-containing protein</fullName>
    </recommendedName>
</protein>
<dbReference type="Pfam" id="PF05686">
    <property type="entry name" value="Glyco_transf_90"/>
    <property type="match status" value="1"/>
</dbReference>
<dbReference type="PANTHER" id="PTHR12203:SF35">
    <property type="entry name" value="PROTEIN O-GLUCOSYLTRANSFERASE 1"/>
    <property type="match status" value="1"/>
</dbReference>
<dbReference type="InterPro" id="IPR006598">
    <property type="entry name" value="CAP10"/>
</dbReference>
<evidence type="ECO:0000259" key="3">
    <source>
        <dbReference type="SMART" id="SM00672"/>
    </source>
</evidence>
<gene>
    <name evidence="4" type="ORF">CCMP2556_LOCUS49675</name>
</gene>
<evidence type="ECO:0000313" key="4">
    <source>
        <dbReference type="EMBL" id="CAK9106254.1"/>
    </source>
</evidence>
<keyword evidence="5" id="KW-1185">Reference proteome</keyword>
<dbReference type="Proteomes" id="UP001642484">
    <property type="component" value="Unassembled WGS sequence"/>
</dbReference>
<evidence type="ECO:0000256" key="1">
    <source>
        <dbReference type="ARBA" id="ARBA00010118"/>
    </source>
</evidence>
<accession>A0ABP0S1Q2</accession>
<dbReference type="EMBL" id="CAXAMN010026850">
    <property type="protein sequence ID" value="CAK9106254.1"/>
    <property type="molecule type" value="Genomic_DNA"/>
</dbReference>
<dbReference type="InterPro" id="IPR051091">
    <property type="entry name" value="O-Glucosyltr/Glycosyltrsf_90"/>
</dbReference>
<name>A0ABP0S1Q2_9DINO</name>
<reference evidence="4 5" key="1">
    <citation type="submission" date="2024-02" db="EMBL/GenBank/DDBJ databases">
        <authorList>
            <person name="Chen Y."/>
            <person name="Shah S."/>
            <person name="Dougan E. K."/>
            <person name="Thang M."/>
            <person name="Chan C."/>
        </authorList>
    </citation>
    <scope>NUCLEOTIDE SEQUENCE [LARGE SCALE GENOMIC DNA]</scope>
</reference>
<evidence type="ECO:0000256" key="2">
    <source>
        <dbReference type="ARBA" id="ARBA00022679"/>
    </source>
</evidence>
<dbReference type="SMART" id="SM00672">
    <property type="entry name" value="CAP10"/>
    <property type="match status" value="1"/>
</dbReference>
<sequence>MRGNEICFEPHLNWISVRLTYEECCSEEAQKGEGVDCFGVLGGFYSRSFCCEPPIADGCDWEEILSVVEASHEVGEETFNRLVHFPVMLREFCCLVPGDQHHPCWHLYHFEPDLLPKPFVQCCFPVLRRLLGTGTTGLAGPAGPWETELQQEFGALRGKRWRSEELQVAQSEWKDGDRPCLLSIRNGSRILHHGLEECCPRGTEGNDCSYVRAVAEALFIVGSVKPWPEMDLLVSPSNQDRFQAPVPVFTRHRTRSRSGYLLLPMEWQLSPTQSRKQSVAALRKAPSTSWERRKGLFWRGTTSNCLMSCSLTLVSEGLQPWEECLQSYDCRTPLSFENFLKTPRGRLVFLSQYMEQVDARFVGQSNPVSDEFWDFLVENNLTDERANQAAAGARYALNMDGTGSGDRIYWQMLTGSLVLVQRSPWVSWLVGNADAADASALRAYEHYVPVQMDLSDLAKQMQWLDEHEEEAQRIVEKSKRWAQEFLSYDWILYFLDRAVRRYAEFHLETALAPVLDVVNAIPFT</sequence>
<keyword evidence="2" id="KW-0808">Transferase</keyword>
<proteinExistence type="inferred from homology"/>
<comment type="caution">
    <text evidence="4">The sequence shown here is derived from an EMBL/GenBank/DDBJ whole genome shotgun (WGS) entry which is preliminary data.</text>
</comment>